<dbReference type="SUPFAM" id="SSF51161">
    <property type="entry name" value="Trimeric LpxA-like enzymes"/>
    <property type="match status" value="1"/>
</dbReference>
<dbReference type="Gene3D" id="3.90.550.10">
    <property type="entry name" value="Spore Coat Polysaccharide Biosynthesis Protein SpsA, Chain A"/>
    <property type="match status" value="1"/>
</dbReference>
<evidence type="ECO:0000256" key="2">
    <source>
        <dbReference type="ARBA" id="ARBA00007274"/>
    </source>
</evidence>
<dbReference type="Gene3D" id="2.160.10.10">
    <property type="entry name" value="Hexapeptide repeat proteins"/>
    <property type="match status" value="1"/>
</dbReference>
<comment type="similarity">
    <text evidence="2">Belongs to the transferase hexapeptide repeat family.</text>
</comment>
<dbReference type="InterPro" id="IPR050486">
    <property type="entry name" value="Mannose-1P_guanyltransferase"/>
</dbReference>
<evidence type="ECO:0000256" key="4">
    <source>
        <dbReference type="ARBA" id="ARBA00047343"/>
    </source>
</evidence>
<evidence type="ECO:0000313" key="7">
    <source>
        <dbReference type="EMBL" id="CEQ42093.1"/>
    </source>
</evidence>
<evidence type="ECO:0000256" key="1">
    <source>
        <dbReference type="ARBA" id="ARBA00004823"/>
    </source>
</evidence>
<dbReference type="OrthoDB" id="285674at2759"/>
<dbReference type="InterPro" id="IPR005835">
    <property type="entry name" value="NTP_transferase_dom"/>
</dbReference>
<protein>
    <recommendedName>
        <fullName evidence="3">mannose-1-phosphate guanylyltransferase</fullName>
        <ecNumber evidence="3">2.7.7.13</ecNumber>
    </recommendedName>
</protein>
<feature type="domain" description="Mannose-1-phosphate guanyltransferase C-terminal" evidence="6">
    <location>
        <begin position="296"/>
        <end position="411"/>
    </location>
</feature>
<feature type="non-terminal residue" evidence="7">
    <location>
        <position position="1"/>
    </location>
</feature>
<evidence type="ECO:0000313" key="8">
    <source>
        <dbReference type="Proteomes" id="UP000243876"/>
    </source>
</evidence>
<dbReference type="InterPro" id="IPR056729">
    <property type="entry name" value="GMPPB_C"/>
</dbReference>
<dbReference type="Proteomes" id="UP000243876">
    <property type="component" value="Unassembled WGS sequence"/>
</dbReference>
<dbReference type="GO" id="GO:0004475">
    <property type="term" value="F:mannose-1-phosphate guanylyltransferase (GTP) activity"/>
    <property type="evidence" value="ECO:0007669"/>
    <property type="project" value="UniProtKB-EC"/>
</dbReference>
<dbReference type="AlphaFoldDB" id="A0A0D6EQG5"/>
<dbReference type="EMBL" id="CENE01000020">
    <property type="protein sequence ID" value="CEQ42093.1"/>
    <property type="molecule type" value="Genomic_DNA"/>
</dbReference>
<evidence type="ECO:0000259" key="5">
    <source>
        <dbReference type="Pfam" id="PF00483"/>
    </source>
</evidence>
<dbReference type="EC" id="2.7.7.13" evidence="3"/>
<proteinExistence type="inferred from homology"/>
<comment type="pathway">
    <text evidence="1">Nucleotide-sugar biosynthesis; GDP-alpha-D-mannose biosynthesis; GDP-alpha-D-mannose from alpha-D-mannose 1-phosphate (GTP route): step 1/1.</text>
</comment>
<feature type="domain" description="Nucleotidyl transferase" evidence="5">
    <location>
        <begin position="4"/>
        <end position="204"/>
    </location>
</feature>
<name>A0A0D6EQG5_SPOSA</name>
<dbReference type="InterPro" id="IPR011004">
    <property type="entry name" value="Trimer_LpxA-like_sf"/>
</dbReference>
<dbReference type="GO" id="GO:0005525">
    <property type="term" value="F:GTP binding"/>
    <property type="evidence" value="ECO:0007669"/>
    <property type="project" value="UniProtKB-KW"/>
</dbReference>
<dbReference type="Pfam" id="PF00483">
    <property type="entry name" value="NTP_transferase"/>
    <property type="match status" value="1"/>
</dbReference>
<sequence length="414" mass="45446">MSSKAVILIGGPSKGTRFRPLSLDVPKPLFAVGGRPIIWHSLVALSHVEGLNEVILIGFFDEAVIQPFVKEASKDFPNLSIRYLREYQSLGTAGGLYHYRDALLKGSPDQLFVLHADIVCNYPLRELQKFHEGHRGVGTVLGVTVPREEANKFGCIVVDPETAQAHHYVEKPEEFISQTVNGGLYLFDSAMLFSSIREAMEGKSRRYSEDPTETSDEQLRLEQDVLAPLAEARKLYVFKMTEPWVQIKSAASAIPANALILASYKTTNPSLLRRRSPTILAKSRAEYSASKKGPEIVEPCFIHEDAQVHPSAKIGPNVSIGQGVRIGEGVRVKESIVLDGTLIDKNACVLYSIVGENCKLGPWSRVEGAPLVSNKQSIAILGKDVSVLKEVHVRSCIVLPSKVLSKSAKNEVLL</sequence>
<dbReference type="PANTHER" id="PTHR22572">
    <property type="entry name" value="SUGAR-1-PHOSPHATE GUANYL TRANSFERASE"/>
    <property type="match status" value="1"/>
</dbReference>
<organism evidence="7 8">
    <name type="scientific">Sporidiobolus salmonicolor</name>
    <name type="common">Yeast-like fungus</name>
    <name type="synonym">Sporobolomyces salmonicolor</name>
    <dbReference type="NCBI Taxonomy" id="5005"/>
    <lineage>
        <taxon>Eukaryota</taxon>
        <taxon>Fungi</taxon>
        <taxon>Dikarya</taxon>
        <taxon>Basidiomycota</taxon>
        <taxon>Pucciniomycotina</taxon>
        <taxon>Microbotryomycetes</taxon>
        <taxon>Sporidiobolales</taxon>
        <taxon>Sporidiobolaceae</taxon>
        <taxon>Sporobolomyces</taxon>
    </lineage>
</organism>
<keyword evidence="8" id="KW-1185">Reference proteome</keyword>
<evidence type="ECO:0000256" key="3">
    <source>
        <dbReference type="ARBA" id="ARBA00012387"/>
    </source>
</evidence>
<evidence type="ECO:0000259" key="6">
    <source>
        <dbReference type="Pfam" id="PF25087"/>
    </source>
</evidence>
<dbReference type="CDD" id="cd06428">
    <property type="entry name" value="M1P_guanylylT_A_like_N"/>
    <property type="match status" value="1"/>
</dbReference>
<comment type="catalytic activity">
    <reaction evidence="4">
        <text>alpha-D-mannose 1-phosphate + GTP + H(+) = GDP-alpha-D-mannose + diphosphate</text>
        <dbReference type="Rhea" id="RHEA:15229"/>
        <dbReference type="ChEBI" id="CHEBI:15378"/>
        <dbReference type="ChEBI" id="CHEBI:33019"/>
        <dbReference type="ChEBI" id="CHEBI:37565"/>
        <dbReference type="ChEBI" id="CHEBI:57527"/>
        <dbReference type="ChEBI" id="CHEBI:58409"/>
        <dbReference type="EC" id="2.7.7.13"/>
    </reaction>
</comment>
<dbReference type="Pfam" id="PF25087">
    <property type="entry name" value="GMPPB_C"/>
    <property type="match status" value="1"/>
</dbReference>
<dbReference type="SUPFAM" id="SSF53448">
    <property type="entry name" value="Nucleotide-diphospho-sugar transferases"/>
    <property type="match status" value="1"/>
</dbReference>
<gene>
    <name evidence="7" type="primary">SPOSA6832_03858</name>
</gene>
<reference evidence="8" key="1">
    <citation type="submission" date="2015-02" db="EMBL/GenBank/DDBJ databases">
        <authorList>
            <person name="Gon?alves P."/>
        </authorList>
    </citation>
    <scope>NUCLEOTIDE SEQUENCE [LARGE SCALE GENOMIC DNA]</scope>
</reference>
<dbReference type="InterPro" id="IPR029044">
    <property type="entry name" value="Nucleotide-diphossugar_trans"/>
</dbReference>
<accession>A0A0D6EQG5</accession>